<feature type="region of interest" description="Disordered" evidence="10">
    <location>
        <begin position="752"/>
        <end position="773"/>
    </location>
</feature>
<dbReference type="InterPro" id="IPR005802">
    <property type="entry name" value="ADC_synth_comp_1"/>
</dbReference>
<dbReference type="Gene3D" id="3.40.50.880">
    <property type="match status" value="1"/>
</dbReference>
<protein>
    <recommendedName>
        <fullName evidence="4">aminodeoxychorismate synthase</fullName>
        <ecNumber evidence="4">2.6.1.85</ecNumber>
    </recommendedName>
    <alternativeName>
        <fullName evidence="8">Para-aminobenzoate synthase</fullName>
    </alternativeName>
    <alternativeName>
        <fullName evidence="9">p-aminobenzoic acid synthase</fullName>
    </alternativeName>
</protein>
<evidence type="ECO:0000256" key="6">
    <source>
        <dbReference type="ARBA" id="ARBA00022909"/>
    </source>
</evidence>
<feature type="domain" description="Anthranilate synthase component I N-terminal" evidence="13">
    <location>
        <begin position="286"/>
        <end position="433"/>
    </location>
</feature>
<dbReference type="InterPro" id="IPR015890">
    <property type="entry name" value="Chorismate_C"/>
</dbReference>
<evidence type="ECO:0000256" key="9">
    <source>
        <dbReference type="ARBA" id="ARBA00031904"/>
    </source>
</evidence>
<evidence type="ECO:0000256" key="5">
    <source>
        <dbReference type="ARBA" id="ARBA00022679"/>
    </source>
</evidence>
<keyword evidence="7" id="KW-0315">Glutamine amidotransferase</keyword>
<dbReference type="Proteomes" id="UP001445335">
    <property type="component" value="Unassembled WGS sequence"/>
</dbReference>
<evidence type="ECO:0000256" key="8">
    <source>
        <dbReference type="ARBA" id="ARBA00031329"/>
    </source>
</evidence>
<keyword evidence="5" id="KW-0808">Transferase</keyword>
<dbReference type="PRINTS" id="PR00099">
    <property type="entry name" value="CPSGATASE"/>
</dbReference>
<dbReference type="InterPro" id="IPR029062">
    <property type="entry name" value="Class_I_gatase-like"/>
</dbReference>
<name>A0AAW1RPT2_9CHLO</name>
<dbReference type="Pfam" id="PF04715">
    <property type="entry name" value="Anth_synt_I_N"/>
    <property type="match status" value="1"/>
</dbReference>
<comment type="catalytic activity">
    <reaction evidence="1">
        <text>chorismate + L-glutamine = 4-amino-4-deoxychorismate + L-glutamate</text>
        <dbReference type="Rhea" id="RHEA:11672"/>
        <dbReference type="ChEBI" id="CHEBI:29748"/>
        <dbReference type="ChEBI" id="CHEBI:29985"/>
        <dbReference type="ChEBI" id="CHEBI:58359"/>
        <dbReference type="ChEBI" id="CHEBI:58406"/>
        <dbReference type="EC" id="2.6.1.85"/>
    </reaction>
</comment>
<evidence type="ECO:0000256" key="3">
    <source>
        <dbReference type="ARBA" id="ARBA00005970"/>
    </source>
</evidence>
<organism evidence="14 15">
    <name type="scientific">Elliptochloris bilobata</name>
    <dbReference type="NCBI Taxonomy" id="381761"/>
    <lineage>
        <taxon>Eukaryota</taxon>
        <taxon>Viridiplantae</taxon>
        <taxon>Chlorophyta</taxon>
        <taxon>core chlorophytes</taxon>
        <taxon>Trebouxiophyceae</taxon>
        <taxon>Trebouxiophyceae incertae sedis</taxon>
        <taxon>Elliptochloris clade</taxon>
        <taxon>Elliptochloris</taxon>
    </lineage>
</organism>
<dbReference type="EMBL" id="JALJOU010000029">
    <property type="protein sequence ID" value="KAK9835181.1"/>
    <property type="molecule type" value="Genomic_DNA"/>
</dbReference>
<proteinExistence type="inferred from homology"/>
<feature type="domain" description="Chorismate-utilising enzyme C-terminal" evidence="12">
    <location>
        <begin position="466"/>
        <end position="722"/>
    </location>
</feature>
<evidence type="ECO:0000259" key="11">
    <source>
        <dbReference type="Pfam" id="PF00117"/>
    </source>
</evidence>
<comment type="similarity">
    <text evidence="3">In the C-terminal section; belongs to the anthranilate synthase component I family.</text>
</comment>
<dbReference type="Pfam" id="PF00117">
    <property type="entry name" value="GATase"/>
    <property type="match status" value="2"/>
</dbReference>
<dbReference type="GO" id="GO:0005737">
    <property type="term" value="C:cytoplasm"/>
    <property type="evidence" value="ECO:0007669"/>
    <property type="project" value="TreeGrafter"/>
</dbReference>
<evidence type="ECO:0000256" key="7">
    <source>
        <dbReference type="ARBA" id="ARBA00022962"/>
    </source>
</evidence>
<dbReference type="AlphaFoldDB" id="A0AAW1RPT2"/>
<dbReference type="GO" id="GO:0046656">
    <property type="term" value="P:folic acid biosynthetic process"/>
    <property type="evidence" value="ECO:0007669"/>
    <property type="project" value="UniProtKB-KW"/>
</dbReference>
<dbReference type="EC" id="2.6.1.85" evidence="4"/>
<comment type="pathway">
    <text evidence="2">Cofactor biosynthesis; tetrahydrofolate biosynthesis; 4-aminobenzoate from chorismate: step 1/2.</text>
</comment>
<dbReference type="SUPFAM" id="SSF52317">
    <property type="entry name" value="Class I glutamine amidotransferase-like"/>
    <property type="match status" value="1"/>
</dbReference>
<dbReference type="SUPFAM" id="SSF56322">
    <property type="entry name" value="ADC synthase"/>
    <property type="match status" value="1"/>
</dbReference>
<keyword evidence="6" id="KW-0289">Folate biosynthesis</keyword>
<evidence type="ECO:0000256" key="4">
    <source>
        <dbReference type="ARBA" id="ARBA00013139"/>
    </source>
</evidence>
<dbReference type="PRINTS" id="PR00096">
    <property type="entry name" value="GATASE"/>
</dbReference>
<dbReference type="CDD" id="cd01743">
    <property type="entry name" value="GATase1_Anthranilate_Synthase"/>
    <property type="match status" value="1"/>
</dbReference>
<dbReference type="GO" id="GO:0046820">
    <property type="term" value="F:4-amino-4-deoxychorismate synthase activity"/>
    <property type="evidence" value="ECO:0007669"/>
    <property type="project" value="UniProtKB-EC"/>
</dbReference>
<dbReference type="PROSITE" id="PS51273">
    <property type="entry name" value="GATASE_TYPE_1"/>
    <property type="match status" value="1"/>
</dbReference>
<feature type="domain" description="Glutamine amidotransferase" evidence="11">
    <location>
        <begin position="189"/>
        <end position="223"/>
    </location>
</feature>
<reference evidence="14 15" key="1">
    <citation type="journal article" date="2024" name="Nat. Commun.">
        <title>Phylogenomics reveals the evolutionary origins of lichenization in chlorophyte algae.</title>
        <authorList>
            <person name="Puginier C."/>
            <person name="Libourel C."/>
            <person name="Otte J."/>
            <person name="Skaloud P."/>
            <person name="Haon M."/>
            <person name="Grisel S."/>
            <person name="Petersen M."/>
            <person name="Berrin J.G."/>
            <person name="Delaux P.M."/>
            <person name="Dal Grande F."/>
            <person name="Keller J."/>
        </authorList>
    </citation>
    <scope>NUCLEOTIDE SEQUENCE [LARGE SCALE GENOMIC DNA]</scope>
    <source>
        <strain evidence="14 15">SAG 245.80</strain>
    </source>
</reference>
<dbReference type="PANTHER" id="PTHR11236">
    <property type="entry name" value="AMINOBENZOATE/ANTHRANILATE SYNTHASE"/>
    <property type="match status" value="1"/>
</dbReference>
<evidence type="ECO:0000256" key="2">
    <source>
        <dbReference type="ARBA" id="ARBA00005009"/>
    </source>
</evidence>
<sequence>MRHLRVLLIDNRDSYTYNLFQLIASVSGAIPDVITNDDLSWLSLRALIASKYDCVVVSPGPGTPACPSDVGAVVDLFREGAAGVPVLGVCLGMQALALAHGASIERAPQPVHGRLSAVEHAGHPLLADIPSGRAFSVVRYHSLAVAEASLPTCLQPLAWTCGGHHALPACEAPGARPPSPCSGPGGERVLMALAHRELPLYGVQFHPESVATAYGDALIRNFCALVAAGLLAPRTPPSCPDVDVVELPQSAAPAPAPAVRGAEGALALHWRALPGALRMLPLGSETLFAALYGYQDDSFWLDSAATDRGRFSYMGARGGPLWRRVTYRLPAAGAPGPSNPGALELVDACGRQQRLRTTFLDWLEGELARWRVVDTRAAAALPFDFWGGCIGYLGYELKAECGGASRHAARTPDAAVFLADRLLAVDHRGGDVYVLALAEPADAEAARSWVDSTSAAVQALTLRRTRERYLADVEACLAAMCAGESYELCLTTALARRPAPDAAALYSALRRTNAAPYAAFLAFGARGPQVCCSSPERFLRGGRDGSLEARPVKGTAARGADAASDAAAAARLLASEKDRAENLMIVDLLRNDLGRVCQVGSVHVPGLIQLESIPTVHQLVSTVRGARRPDASVVQCLRATFPGGSMTGAPKLRSMDILDRLEGGPRGVYSGSIGFFSANGTFDLNIVIRTAVIYDGEVSIGAGGAVVVQSTALDEYEEMRLKARALLHAVGEVDGLPGAAPVVETEPYVGAGKGEMQSERTEWPRGFQVSTHD</sequence>
<evidence type="ECO:0000259" key="13">
    <source>
        <dbReference type="Pfam" id="PF04715"/>
    </source>
</evidence>
<dbReference type="PANTHER" id="PTHR11236:SF18">
    <property type="entry name" value="AMINODEOXYCHORISMATE SYNTHASE"/>
    <property type="match status" value="1"/>
</dbReference>
<dbReference type="Pfam" id="PF00425">
    <property type="entry name" value="Chorismate_bind"/>
    <property type="match status" value="1"/>
</dbReference>
<dbReference type="GO" id="GO:0008153">
    <property type="term" value="P:4-aminobenzoate biosynthetic process"/>
    <property type="evidence" value="ECO:0007669"/>
    <property type="project" value="TreeGrafter"/>
</dbReference>
<dbReference type="InterPro" id="IPR017926">
    <property type="entry name" value="GATASE"/>
</dbReference>
<dbReference type="NCBIfam" id="TIGR00553">
    <property type="entry name" value="pabB"/>
    <property type="match status" value="1"/>
</dbReference>
<dbReference type="InterPro" id="IPR019999">
    <property type="entry name" value="Anth_synth_I-like"/>
</dbReference>
<evidence type="ECO:0000259" key="12">
    <source>
        <dbReference type="Pfam" id="PF00425"/>
    </source>
</evidence>
<gene>
    <name evidence="14" type="ORF">WJX81_004045</name>
</gene>
<dbReference type="Gene3D" id="3.60.120.10">
    <property type="entry name" value="Anthranilate synthase"/>
    <property type="match status" value="1"/>
</dbReference>
<feature type="domain" description="Glutamine amidotransferase" evidence="11">
    <location>
        <begin position="7"/>
        <end position="162"/>
    </location>
</feature>
<dbReference type="PRINTS" id="PR00097">
    <property type="entry name" value="ANTSNTHASEII"/>
</dbReference>
<dbReference type="GO" id="GO:0000162">
    <property type="term" value="P:L-tryptophan biosynthetic process"/>
    <property type="evidence" value="ECO:0007669"/>
    <property type="project" value="TreeGrafter"/>
</dbReference>
<evidence type="ECO:0000256" key="1">
    <source>
        <dbReference type="ARBA" id="ARBA00001000"/>
    </source>
</evidence>
<accession>A0AAW1RPT2</accession>
<comment type="caution">
    <text evidence="14">The sequence shown here is derived from an EMBL/GenBank/DDBJ whole genome shotgun (WGS) entry which is preliminary data.</text>
</comment>
<dbReference type="InterPro" id="IPR006221">
    <property type="entry name" value="TrpG/PapA_dom"/>
</dbReference>
<evidence type="ECO:0000313" key="15">
    <source>
        <dbReference type="Proteomes" id="UP001445335"/>
    </source>
</evidence>
<evidence type="ECO:0000313" key="14">
    <source>
        <dbReference type="EMBL" id="KAK9835181.1"/>
    </source>
</evidence>
<dbReference type="InterPro" id="IPR005801">
    <property type="entry name" value="ADC_synthase"/>
</dbReference>
<dbReference type="InterPro" id="IPR006805">
    <property type="entry name" value="Anth_synth_I_N"/>
</dbReference>
<keyword evidence="15" id="KW-1185">Reference proteome</keyword>
<evidence type="ECO:0000256" key="10">
    <source>
        <dbReference type="SAM" id="MobiDB-lite"/>
    </source>
</evidence>